<keyword evidence="6" id="KW-0547">Nucleotide-binding</keyword>
<feature type="domain" description="ATP-grasp" evidence="7">
    <location>
        <begin position="119"/>
        <end position="309"/>
    </location>
</feature>
<reference evidence="8 9" key="1">
    <citation type="submission" date="2022-10" db="EMBL/GenBank/DDBJ databases">
        <title>Alteromonas sp. chi3 Genome sequencing.</title>
        <authorList>
            <person name="Park S."/>
        </authorList>
    </citation>
    <scope>NUCLEOTIDE SEQUENCE [LARGE SCALE GENOMIC DNA]</scope>
    <source>
        <strain evidence="9">chi3</strain>
    </source>
</reference>
<dbReference type="InterPro" id="IPR036196">
    <property type="entry name" value="Ptyr_pPase_sf"/>
</dbReference>
<dbReference type="InterPro" id="IPR050438">
    <property type="entry name" value="LMW_PTPase"/>
</dbReference>
<evidence type="ECO:0000259" key="7">
    <source>
        <dbReference type="PROSITE" id="PS50975"/>
    </source>
</evidence>
<evidence type="ECO:0000256" key="2">
    <source>
        <dbReference type="ARBA" id="ARBA00013064"/>
    </source>
</evidence>
<accession>A0ABT5KZZ1</accession>
<dbReference type="SMART" id="SM00226">
    <property type="entry name" value="LMWPc"/>
    <property type="match status" value="1"/>
</dbReference>
<evidence type="ECO:0000256" key="3">
    <source>
        <dbReference type="ARBA" id="ARBA00022801"/>
    </source>
</evidence>
<keyword evidence="3" id="KW-0378">Hydrolase</keyword>
<proteinExistence type="inferred from homology"/>
<dbReference type="PROSITE" id="PS50975">
    <property type="entry name" value="ATP_GRASP"/>
    <property type="match status" value="1"/>
</dbReference>
<evidence type="ECO:0000313" key="9">
    <source>
        <dbReference type="Proteomes" id="UP001218788"/>
    </source>
</evidence>
<gene>
    <name evidence="8" type="ORF">OIK42_06155</name>
</gene>
<keyword evidence="4" id="KW-0904">Protein phosphatase</keyword>
<dbReference type="SUPFAM" id="SSF56059">
    <property type="entry name" value="Glutathione synthetase ATP-binding domain-like"/>
    <property type="match status" value="1"/>
</dbReference>
<keyword evidence="6" id="KW-0067">ATP-binding</keyword>
<dbReference type="Gene3D" id="3.40.50.2300">
    <property type="match status" value="1"/>
</dbReference>
<evidence type="ECO:0000256" key="6">
    <source>
        <dbReference type="PROSITE-ProRule" id="PRU00409"/>
    </source>
</evidence>
<dbReference type="InterPro" id="IPR023485">
    <property type="entry name" value="Ptyr_pPase"/>
</dbReference>
<dbReference type="RefSeq" id="WP_273639114.1">
    <property type="nucleotide sequence ID" value="NZ_JAQQXP010000001.1"/>
</dbReference>
<evidence type="ECO:0000256" key="1">
    <source>
        <dbReference type="ARBA" id="ARBA00011063"/>
    </source>
</evidence>
<comment type="caution">
    <text evidence="8">The sequence shown here is derived from an EMBL/GenBank/DDBJ whole genome shotgun (WGS) entry which is preliminary data.</text>
</comment>
<dbReference type="PRINTS" id="PR00719">
    <property type="entry name" value="LMWPTPASE"/>
</dbReference>
<dbReference type="Proteomes" id="UP001218788">
    <property type="component" value="Unassembled WGS sequence"/>
</dbReference>
<sequence>MISALVLGEDTRSFLSVIRSLGEMGIFVDVVCYDQTSPALKSKWINKAWFYNYQAYTSDQWITAVAALIEKNAYSMVFPCDERAIYPLLSNREKLNGLTKLALPNKSVRDNLFDKHLTREVAESCGVRVARGDLLSLENTQYALLRDKYTSKFVIKPTESFSENKLSSRNKVAIISNEQEYVHYLQHSDIVNQQFLVEEYFSGTGEGISLMACKGHVQYLFAHTRVNEPRSGGGSSYRKAIPVDKAMADACIAMCAATDYDGVGMFEFKRNRTTGEWILIEVNARFWGSLPLAIHAGIDFPRHYANYLMGNYELKRTPVTDYNTNAYARSFTNDIYDIRGEMQYLWSTVNPFAATLSAVKRLGSLARVVSSEKIDSYDASDKQPFAEEFRQLLNATVIDKLARQFPQRHSNTSMNALLRALYTLEGQGRLVFVCYGNIMRSPLAAEFSAIFLRNTQLHFTVDSFGFHQHEDRQSPQECIAAARFLGIDLTTHRSKRLLQSHLTDNDIVFIFDQKNQHNIDKYYDVKYVFNLADFVPAGLGQFNEITDPYGSGQEAVNRCYLLIIEALKNVFERYLVLKA</sequence>
<organism evidence="8 9">
    <name type="scientific">Alteromonas gilva</name>
    <dbReference type="NCBI Taxonomy" id="2987522"/>
    <lineage>
        <taxon>Bacteria</taxon>
        <taxon>Pseudomonadati</taxon>
        <taxon>Pseudomonadota</taxon>
        <taxon>Gammaproteobacteria</taxon>
        <taxon>Alteromonadales</taxon>
        <taxon>Alteromonadaceae</taxon>
        <taxon>Alteromonas/Salinimonas group</taxon>
        <taxon>Alteromonas</taxon>
    </lineage>
</organism>
<dbReference type="Pfam" id="PF01451">
    <property type="entry name" value="LMWPc"/>
    <property type="match status" value="1"/>
</dbReference>
<dbReference type="PANTHER" id="PTHR11717">
    <property type="entry name" value="LOW MOLECULAR WEIGHT PROTEIN TYROSINE PHOSPHATASE"/>
    <property type="match status" value="1"/>
</dbReference>
<evidence type="ECO:0000256" key="4">
    <source>
        <dbReference type="ARBA" id="ARBA00022912"/>
    </source>
</evidence>
<dbReference type="EC" id="3.1.3.48" evidence="2"/>
<evidence type="ECO:0000256" key="5">
    <source>
        <dbReference type="ARBA" id="ARBA00051722"/>
    </source>
</evidence>
<comment type="similarity">
    <text evidence="1">Belongs to the low molecular weight phosphotyrosine protein phosphatase family.</text>
</comment>
<dbReference type="Gene3D" id="3.30.470.20">
    <property type="entry name" value="ATP-grasp fold, B domain"/>
    <property type="match status" value="1"/>
</dbReference>
<dbReference type="PANTHER" id="PTHR11717:SF31">
    <property type="entry name" value="LOW MOLECULAR WEIGHT PROTEIN-TYROSINE-PHOSPHATASE ETP-RELATED"/>
    <property type="match status" value="1"/>
</dbReference>
<evidence type="ECO:0000313" key="8">
    <source>
        <dbReference type="EMBL" id="MDC8830345.1"/>
    </source>
</evidence>
<keyword evidence="9" id="KW-1185">Reference proteome</keyword>
<comment type="catalytic activity">
    <reaction evidence="5">
        <text>O-phospho-L-tyrosyl-[protein] + H2O = L-tyrosyl-[protein] + phosphate</text>
        <dbReference type="Rhea" id="RHEA:10684"/>
        <dbReference type="Rhea" id="RHEA-COMP:10136"/>
        <dbReference type="Rhea" id="RHEA-COMP:20101"/>
        <dbReference type="ChEBI" id="CHEBI:15377"/>
        <dbReference type="ChEBI" id="CHEBI:43474"/>
        <dbReference type="ChEBI" id="CHEBI:46858"/>
        <dbReference type="ChEBI" id="CHEBI:61978"/>
        <dbReference type="EC" id="3.1.3.48"/>
    </reaction>
</comment>
<name>A0ABT5KZZ1_9ALTE</name>
<dbReference type="SUPFAM" id="SSF52788">
    <property type="entry name" value="Phosphotyrosine protein phosphatases I"/>
    <property type="match status" value="1"/>
</dbReference>
<dbReference type="EMBL" id="JAQQXP010000001">
    <property type="protein sequence ID" value="MDC8830345.1"/>
    <property type="molecule type" value="Genomic_DNA"/>
</dbReference>
<dbReference type="InterPro" id="IPR011761">
    <property type="entry name" value="ATP-grasp"/>
</dbReference>
<dbReference type="InterPro" id="IPR017867">
    <property type="entry name" value="Tyr_phospatase_low_mol_wt"/>
</dbReference>
<protein>
    <recommendedName>
        <fullName evidence="2">protein-tyrosine-phosphatase</fullName>
        <ecNumber evidence="2">3.1.3.48</ecNumber>
    </recommendedName>
</protein>
<dbReference type="Pfam" id="PF15632">
    <property type="entry name" value="ATPgrasp_Ter"/>
    <property type="match status" value="1"/>
</dbReference>